<dbReference type="Proteomes" id="UP000306954">
    <property type="component" value="Unassembled WGS sequence"/>
</dbReference>
<protein>
    <submittedName>
        <fullName evidence="1">Uncharacterized protein</fullName>
    </submittedName>
</protein>
<accession>A0A4T0I0W8</accession>
<comment type="caution">
    <text evidence="1">The sequence shown here is derived from an EMBL/GenBank/DDBJ whole genome shotgun (WGS) entry which is preliminary data.</text>
</comment>
<dbReference type="AlphaFoldDB" id="A0A4T0I0W8"/>
<reference evidence="1 2" key="1">
    <citation type="submission" date="2019-03" db="EMBL/GenBank/DDBJ databases">
        <title>Sequencing 23 genomes of Wallemia ichthyophaga.</title>
        <authorList>
            <person name="Gostincar C."/>
        </authorList>
    </citation>
    <scope>NUCLEOTIDE SEQUENCE [LARGE SCALE GENOMIC DNA]</scope>
    <source>
        <strain evidence="1 2">EXF-8621</strain>
    </source>
</reference>
<evidence type="ECO:0000313" key="1">
    <source>
        <dbReference type="EMBL" id="TIB17060.1"/>
    </source>
</evidence>
<dbReference type="EMBL" id="SPOF01000002">
    <property type="protein sequence ID" value="TIB17060.1"/>
    <property type="molecule type" value="Genomic_DNA"/>
</dbReference>
<organism evidence="1 2">
    <name type="scientific">Wallemia ichthyophaga</name>
    <dbReference type="NCBI Taxonomy" id="245174"/>
    <lineage>
        <taxon>Eukaryota</taxon>
        <taxon>Fungi</taxon>
        <taxon>Dikarya</taxon>
        <taxon>Basidiomycota</taxon>
        <taxon>Wallemiomycotina</taxon>
        <taxon>Wallemiomycetes</taxon>
        <taxon>Wallemiales</taxon>
        <taxon>Wallemiaceae</taxon>
        <taxon>Wallemia</taxon>
    </lineage>
</organism>
<evidence type="ECO:0000313" key="2">
    <source>
        <dbReference type="Proteomes" id="UP000306954"/>
    </source>
</evidence>
<name>A0A4T0I0W8_WALIC</name>
<proteinExistence type="predicted"/>
<gene>
    <name evidence="1" type="ORF">E3P90_00175</name>
</gene>
<sequence>MRETEVNSDFTAPATSTARPSLIYQSPNYYTLWKTTTQALCGQLDMKSSVEELLQGVNLKPSASEEVYFTQIEGDMCNDKDNKMSTDEMTKSEIVPDAEAQDEDKQMEKIKVDSGENQAAKKNQMISSEDVKPDVKPCSTELEQEHSKEAENILRSLRILIFTQHPPNEKTTMKCFGNFENWSNSIAINSFSKNKEIFHITNALVIMGTLADIYGSFGQIGISLLTTVVFDDLVNNDEWQETLSAVARRIEEK</sequence>